<dbReference type="PIRSF" id="PIRSF000106">
    <property type="entry name" value="ME"/>
    <property type="match status" value="1"/>
</dbReference>
<name>A0A5Q0BCI7_9GAMM</name>
<comment type="cofactor">
    <cofactor evidence="8">
        <name>Mg(2+)</name>
        <dbReference type="ChEBI" id="CHEBI:18420"/>
    </cofactor>
    <cofactor evidence="8">
        <name>Mn(2+)</name>
        <dbReference type="ChEBI" id="CHEBI:29035"/>
    </cofactor>
    <text evidence="8">Divalent metal cations. Prefers magnesium or manganese.</text>
</comment>
<evidence type="ECO:0000256" key="8">
    <source>
        <dbReference type="PIRSR" id="PIRSR000106-3"/>
    </source>
</evidence>
<dbReference type="Gene3D" id="3.40.50.10380">
    <property type="entry name" value="Malic enzyme, N-terminal domain"/>
    <property type="match status" value="1"/>
</dbReference>
<feature type="binding site" evidence="7">
    <location>
        <position position="422"/>
    </location>
    <ligand>
        <name>(S)-malate</name>
        <dbReference type="ChEBI" id="CHEBI:15589"/>
    </ligand>
</feature>
<dbReference type="GO" id="GO:0004470">
    <property type="term" value="F:malic enzyme activity"/>
    <property type="evidence" value="ECO:0007669"/>
    <property type="project" value="InterPro"/>
</dbReference>
<dbReference type="KEGG" id="mmob:F6R98_00105"/>
<dbReference type="SUPFAM" id="SSF53223">
    <property type="entry name" value="Aminoacid dehydrogenase-like, N-terminal domain"/>
    <property type="match status" value="1"/>
</dbReference>
<keyword evidence="13" id="KW-1185">Reference proteome</keyword>
<evidence type="ECO:0000256" key="1">
    <source>
        <dbReference type="ARBA" id="ARBA00001936"/>
    </source>
</evidence>
<feature type="domain" description="Malic enzyme N-terminal" evidence="11">
    <location>
        <begin position="84"/>
        <end position="264"/>
    </location>
</feature>
<dbReference type="GO" id="GO:0051287">
    <property type="term" value="F:NAD binding"/>
    <property type="evidence" value="ECO:0007669"/>
    <property type="project" value="InterPro"/>
</dbReference>
<dbReference type="SMART" id="SM00919">
    <property type="entry name" value="Malic_M"/>
    <property type="match status" value="1"/>
</dbReference>
<reference evidence="12 13" key="1">
    <citation type="submission" date="2019-09" db="EMBL/GenBank/DDBJ databases">
        <title>Ecophysiology of the spiral-shaped methanotroph Methylospira mobilis as revealed by the complete genome sequence.</title>
        <authorList>
            <person name="Oshkin I.Y."/>
            <person name="Dedysh S.N."/>
            <person name="Miroshnikov K."/>
            <person name="Danilova O.V."/>
            <person name="Hakobyan A."/>
            <person name="Liesack W."/>
        </authorList>
    </citation>
    <scope>NUCLEOTIDE SEQUENCE [LARGE SCALE GENOMIC DNA]</scope>
    <source>
        <strain evidence="12 13">Shm1</strain>
    </source>
</reference>
<feature type="binding site" evidence="8">
    <location>
        <position position="249"/>
    </location>
    <ligand>
        <name>a divalent metal cation</name>
        <dbReference type="ChEBI" id="CHEBI:60240"/>
    </ligand>
</feature>
<dbReference type="GO" id="GO:0016616">
    <property type="term" value="F:oxidoreductase activity, acting on the CH-OH group of donors, NAD or NADP as acceptor"/>
    <property type="evidence" value="ECO:0007669"/>
    <property type="project" value="InterPro"/>
</dbReference>
<evidence type="ECO:0000256" key="3">
    <source>
        <dbReference type="ARBA" id="ARBA00022723"/>
    </source>
</evidence>
<feature type="domain" description="Malic enzyme NAD-binding" evidence="10">
    <location>
        <begin position="274"/>
        <end position="535"/>
    </location>
</feature>
<evidence type="ECO:0000256" key="2">
    <source>
        <dbReference type="ARBA" id="ARBA00008785"/>
    </source>
</evidence>
<dbReference type="GO" id="GO:0046872">
    <property type="term" value="F:metal ion binding"/>
    <property type="evidence" value="ECO:0007669"/>
    <property type="project" value="UniProtKB-KW"/>
</dbReference>
<feature type="binding site" evidence="8">
    <location>
        <position position="273"/>
    </location>
    <ligand>
        <name>a divalent metal cation</name>
        <dbReference type="ChEBI" id="CHEBI:60240"/>
    </ligand>
</feature>
<dbReference type="PANTHER" id="PTHR23406:SF34">
    <property type="entry name" value="NAD-DEPENDENT MALIC ENZYME, MITOCHONDRIAL"/>
    <property type="match status" value="1"/>
</dbReference>
<dbReference type="FunFam" id="3.40.50.10380:FF:000001">
    <property type="entry name" value="NAD-dependent malic enzyme"/>
    <property type="match status" value="1"/>
</dbReference>
<evidence type="ECO:0000256" key="4">
    <source>
        <dbReference type="ARBA" id="ARBA00023002"/>
    </source>
</evidence>
<comment type="similarity">
    <text evidence="2 9">Belongs to the malic enzymes family.</text>
</comment>
<dbReference type="OrthoDB" id="3314528at2"/>
<dbReference type="Gene3D" id="3.40.50.720">
    <property type="entry name" value="NAD(P)-binding Rossmann-like Domain"/>
    <property type="match status" value="1"/>
</dbReference>
<keyword evidence="3 8" id="KW-0479">Metal-binding</keyword>
<feature type="active site" description="Proton donor" evidence="6">
    <location>
        <position position="107"/>
    </location>
</feature>
<dbReference type="InterPro" id="IPR046346">
    <property type="entry name" value="Aminoacid_DH-like_N_sf"/>
</dbReference>
<dbReference type="InterPro" id="IPR001891">
    <property type="entry name" value="Malic_OxRdtase"/>
</dbReference>
<evidence type="ECO:0000259" key="10">
    <source>
        <dbReference type="SMART" id="SM00919"/>
    </source>
</evidence>
<evidence type="ECO:0000259" key="11">
    <source>
        <dbReference type="SMART" id="SM01274"/>
    </source>
</evidence>
<dbReference type="InParanoid" id="A0A5Q0BCI7"/>
<gene>
    <name evidence="12" type="ORF">F6R98_00105</name>
</gene>
<dbReference type="PANTHER" id="PTHR23406">
    <property type="entry name" value="MALIC ENZYME-RELATED"/>
    <property type="match status" value="1"/>
</dbReference>
<evidence type="ECO:0000256" key="6">
    <source>
        <dbReference type="PIRSR" id="PIRSR000106-1"/>
    </source>
</evidence>
<dbReference type="SUPFAM" id="SSF51735">
    <property type="entry name" value="NAD(P)-binding Rossmann-fold domains"/>
    <property type="match status" value="1"/>
</dbReference>
<dbReference type="SMART" id="SM01274">
    <property type="entry name" value="malic"/>
    <property type="match status" value="1"/>
</dbReference>
<feature type="binding site" evidence="7">
    <location>
        <position position="466"/>
    </location>
    <ligand>
        <name>(S)-malate</name>
        <dbReference type="ChEBI" id="CHEBI:15589"/>
    </ligand>
</feature>
<dbReference type="AlphaFoldDB" id="A0A5Q0BCI7"/>
<accession>A0A5Q0BCI7</accession>
<comment type="cofactor">
    <cofactor evidence="1">
        <name>Mn(2+)</name>
        <dbReference type="ChEBI" id="CHEBI:29035"/>
    </cofactor>
</comment>
<evidence type="ECO:0000256" key="5">
    <source>
        <dbReference type="ARBA" id="ARBA00023027"/>
    </source>
</evidence>
<dbReference type="GO" id="GO:0006108">
    <property type="term" value="P:malate metabolic process"/>
    <property type="evidence" value="ECO:0007669"/>
    <property type="project" value="TreeGrafter"/>
</dbReference>
<organism evidence="12 13">
    <name type="scientific">Candidatus Methylospira mobilis</name>
    <dbReference type="NCBI Taxonomy" id="1808979"/>
    <lineage>
        <taxon>Bacteria</taxon>
        <taxon>Pseudomonadati</taxon>
        <taxon>Pseudomonadota</taxon>
        <taxon>Gammaproteobacteria</taxon>
        <taxon>Methylococcales</taxon>
        <taxon>Methylococcaceae</taxon>
        <taxon>Candidatus Methylospira</taxon>
    </lineage>
</organism>
<protein>
    <submittedName>
        <fullName evidence="12">NAD-dependent malic enzyme</fullName>
    </submittedName>
</protein>
<feature type="active site" description="Proton acceptor" evidence="6">
    <location>
        <position position="178"/>
    </location>
</feature>
<feature type="binding site" evidence="8">
    <location>
        <position position="250"/>
    </location>
    <ligand>
        <name>a divalent metal cation</name>
        <dbReference type="ChEBI" id="CHEBI:60240"/>
    </ligand>
</feature>
<dbReference type="PRINTS" id="PR00072">
    <property type="entry name" value="MALOXRDTASE"/>
</dbReference>
<evidence type="ECO:0000256" key="7">
    <source>
        <dbReference type="PIRSR" id="PIRSR000106-2"/>
    </source>
</evidence>
<keyword evidence="4" id="KW-0560">Oxidoreductase</keyword>
<dbReference type="InterPro" id="IPR012302">
    <property type="entry name" value="Malic_NAD-bd"/>
</dbReference>
<dbReference type="EMBL" id="CP044205">
    <property type="protein sequence ID" value="QFY41209.1"/>
    <property type="molecule type" value="Genomic_DNA"/>
</dbReference>
<dbReference type="PROSITE" id="PS00331">
    <property type="entry name" value="MALIC_ENZYMES"/>
    <property type="match status" value="1"/>
</dbReference>
<keyword evidence="5" id="KW-0520">NAD</keyword>
<evidence type="ECO:0000313" key="13">
    <source>
        <dbReference type="Proteomes" id="UP000325755"/>
    </source>
</evidence>
<dbReference type="InterPro" id="IPR036291">
    <property type="entry name" value="NAD(P)-bd_dom_sf"/>
</dbReference>
<dbReference type="Pfam" id="PF00390">
    <property type="entry name" value="malic"/>
    <property type="match status" value="1"/>
</dbReference>
<dbReference type="InterPro" id="IPR015884">
    <property type="entry name" value="Malic_enzyme_CS"/>
</dbReference>
<proteinExistence type="inferred from homology"/>
<feature type="binding site" evidence="7">
    <location>
        <position position="160"/>
    </location>
    <ligand>
        <name>(S)-malate</name>
        <dbReference type="ChEBI" id="CHEBI:15589"/>
    </ligand>
</feature>
<dbReference type="InterPro" id="IPR037062">
    <property type="entry name" value="Malic_N_dom_sf"/>
</dbReference>
<evidence type="ECO:0000256" key="9">
    <source>
        <dbReference type="RuleBase" id="RU003427"/>
    </source>
</evidence>
<evidence type="ECO:0000313" key="12">
    <source>
        <dbReference type="EMBL" id="QFY41209.1"/>
    </source>
</evidence>
<dbReference type="RefSeq" id="WP_153247186.1">
    <property type="nucleotide sequence ID" value="NZ_CP044205.1"/>
</dbReference>
<dbReference type="FunCoup" id="A0A5Q0BCI7">
    <property type="interactions" value="455"/>
</dbReference>
<dbReference type="InterPro" id="IPR012301">
    <property type="entry name" value="Malic_N_dom"/>
</dbReference>
<dbReference type="NCBIfam" id="NF010052">
    <property type="entry name" value="PRK13529.1"/>
    <property type="match status" value="1"/>
</dbReference>
<sequence length="562" mass="60931">MQPPLSADSAVTTIPSNLYGMALLNDPLYNKGSAFSAEERAQYGLAGLLPPRVETLEEQVVRAYEAFIDSESPLQRHIYLRQLQDSNEVLFYRLLSEHIEEMLPIVYTPTVGDGCRRFSHIYRRPRGLFVSYPERGNIRQILANRPNKDVDVIVVTDGERILGLGDQGAGGMGIPIGKLSLYTLIGGIHPSRTLPVLLDVGTNNPRRLADPLYIGWRHQRVTGAEYDAFVEQFISAVELEMPGVCLQWEDFAMPHARPLLNRYRDRILSFNDDVQGTAAVVLGAILAAINVTGRPLIEQQIVILGAGSAGIGVADYLRAALVGKGLSELEARARFFIVDKVGLLHSHRYDLTVEQAIYAQPWDNVAAWAKGDACIIGLSDVIEQVNATILIGLSTVGGAFKQSVVQTMARKVDRPIIFPLSNPTSLAEATPEDLMRWSDGRALVATGSPFAPVDFAGCAIPIAQCNNVFIFPAVGLALAACKATRVTDAMLIAAAEALGRCSPALRDASESLLPHLENARRVAARVALAVALQAVSDGVAPAANEEQLRQRIAGAQWLPAYS</sequence>
<dbReference type="Pfam" id="PF03949">
    <property type="entry name" value="Malic_M"/>
    <property type="match status" value="1"/>
</dbReference>
<dbReference type="Proteomes" id="UP000325755">
    <property type="component" value="Chromosome"/>
</dbReference>